<gene>
    <name evidence="2" type="ORF">ANCDUO_00021</name>
</gene>
<name>A0A0C2H6Y4_9BILA</name>
<sequence>MELPDVVKEKLIELDDENNQLRSEVLKLRATIANKDEILNELEEENVQLRETKQKDSSESSKCAYLEQTVTSLKVTVCFRFFLFSSFILEEKNREICKMAGEIEALASSLSSAQAEIDELRRSRTPISPEQSVVFEPSNCTEMVRWS</sequence>
<evidence type="ECO:0000313" key="3">
    <source>
        <dbReference type="Proteomes" id="UP000054047"/>
    </source>
</evidence>
<dbReference type="SMR" id="A0A0C2H6Y4"/>
<reference evidence="2 3" key="1">
    <citation type="submission" date="2013-12" db="EMBL/GenBank/DDBJ databases">
        <title>Draft genome of the parsitic nematode Ancylostoma duodenale.</title>
        <authorList>
            <person name="Mitreva M."/>
        </authorList>
    </citation>
    <scope>NUCLEOTIDE SEQUENCE [LARGE SCALE GENOMIC DNA]</scope>
    <source>
        <strain evidence="2 3">Zhejiang</strain>
    </source>
</reference>
<dbReference type="Proteomes" id="UP000054047">
    <property type="component" value="Unassembled WGS sequence"/>
</dbReference>
<keyword evidence="3" id="KW-1185">Reference proteome</keyword>
<keyword evidence="1" id="KW-0175">Coiled coil</keyword>
<protein>
    <submittedName>
        <fullName evidence="2">Uncharacterized protein</fullName>
    </submittedName>
</protein>
<evidence type="ECO:0000313" key="2">
    <source>
        <dbReference type="EMBL" id="KIH69645.1"/>
    </source>
</evidence>
<feature type="coiled-coil region" evidence="1">
    <location>
        <begin position="11"/>
        <end position="59"/>
    </location>
</feature>
<dbReference type="AlphaFoldDB" id="A0A0C2H6Y4"/>
<dbReference type="EMBL" id="KN726132">
    <property type="protein sequence ID" value="KIH69645.1"/>
    <property type="molecule type" value="Genomic_DNA"/>
</dbReference>
<accession>A0A0C2H6Y4</accession>
<organism evidence="2 3">
    <name type="scientific">Ancylostoma duodenale</name>
    <dbReference type="NCBI Taxonomy" id="51022"/>
    <lineage>
        <taxon>Eukaryota</taxon>
        <taxon>Metazoa</taxon>
        <taxon>Ecdysozoa</taxon>
        <taxon>Nematoda</taxon>
        <taxon>Chromadorea</taxon>
        <taxon>Rhabditida</taxon>
        <taxon>Rhabditina</taxon>
        <taxon>Rhabditomorpha</taxon>
        <taxon>Strongyloidea</taxon>
        <taxon>Ancylostomatidae</taxon>
        <taxon>Ancylostomatinae</taxon>
        <taxon>Ancylostoma</taxon>
    </lineage>
</organism>
<evidence type="ECO:0000256" key="1">
    <source>
        <dbReference type="SAM" id="Coils"/>
    </source>
</evidence>
<proteinExistence type="predicted"/>
<dbReference type="OrthoDB" id="5873462at2759"/>